<dbReference type="EMBL" id="VSKK01000002">
    <property type="protein sequence ID" value="TYB77033.1"/>
    <property type="molecule type" value="Genomic_DNA"/>
</dbReference>
<sequence>MNKIFVAATLTALFLSSCSSDDDMTTTPTDTGVIAPTTYVFQRGGESTVSFGGQTTRILMAGEFVSALKDNTNSQSTLDAMFTHIEGNADFSNADLNASGKNIRSKVAASKDYFSANITVSNEIKADFDAWIAEQANEVFPNWAGTASAGVAGQLQQLNGGSTRYVTAKGLELNQAVAKGFIGGLMTDQMLNNYLSTSVLDEGANAANNNNGVLEEGEIYTSMEHKWDEAYGYLYGAELDPSFPVLGADSFLNTYLNQVDSNSNFSGTANAVFEAFKLGRAAIVAKNYTVRDAQAQIIREHISKVSAVRAVHYLQGGKTKIAEGDMAAAFHQLSEGFGFIYSLQFTRKPNTDSPYFSHDEVQAYVAELMAGNGFWDVSDATLDTISEEIATRFNFSVAQAAN</sequence>
<dbReference type="Proteomes" id="UP000323720">
    <property type="component" value="Unassembled WGS sequence"/>
</dbReference>
<evidence type="ECO:0000256" key="1">
    <source>
        <dbReference type="SAM" id="SignalP"/>
    </source>
</evidence>
<feature type="chain" id="PRO_5022929853" evidence="1">
    <location>
        <begin position="22"/>
        <end position="402"/>
    </location>
</feature>
<evidence type="ECO:0000313" key="3">
    <source>
        <dbReference type="Proteomes" id="UP000323720"/>
    </source>
</evidence>
<keyword evidence="1" id="KW-0732">Signal</keyword>
<dbReference type="Pfam" id="PF16148">
    <property type="entry name" value="DUF4856"/>
    <property type="match status" value="1"/>
</dbReference>
<evidence type="ECO:0000313" key="2">
    <source>
        <dbReference type="EMBL" id="TYB77033.1"/>
    </source>
</evidence>
<dbReference type="InterPro" id="IPR032331">
    <property type="entry name" value="DUF4856"/>
</dbReference>
<accession>A0A5D0R6G7</accession>
<comment type="caution">
    <text evidence="2">The sequence shown here is derived from an EMBL/GenBank/DDBJ whole genome shotgun (WGS) entry which is preliminary data.</text>
</comment>
<proteinExistence type="predicted"/>
<name>A0A5D0R6G7_9FLAO</name>
<organism evidence="2 3">
    <name type="scientific">Bizionia myxarmorum</name>
    <dbReference type="NCBI Taxonomy" id="291186"/>
    <lineage>
        <taxon>Bacteria</taxon>
        <taxon>Pseudomonadati</taxon>
        <taxon>Bacteroidota</taxon>
        <taxon>Flavobacteriia</taxon>
        <taxon>Flavobacteriales</taxon>
        <taxon>Flavobacteriaceae</taxon>
        <taxon>Bizionia</taxon>
    </lineage>
</organism>
<reference evidence="2 3" key="1">
    <citation type="submission" date="2019-08" db="EMBL/GenBank/DDBJ databases">
        <title>Genomes of Antarctic Bizionia species.</title>
        <authorList>
            <person name="Bowman J.P."/>
        </authorList>
    </citation>
    <scope>NUCLEOTIDE SEQUENCE [LARGE SCALE GENOMIC DNA]</scope>
    <source>
        <strain evidence="2 3">ADA-4</strain>
    </source>
</reference>
<dbReference type="RefSeq" id="WP_148403911.1">
    <property type="nucleotide sequence ID" value="NZ_VSKK01000002.1"/>
</dbReference>
<protein>
    <submittedName>
        <fullName evidence="2">DUF4856 domain-containing protein</fullName>
    </submittedName>
</protein>
<dbReference type="OrthoDB" id="5498726at2"/>
<keyword evidence="3" id="KW-1185">Reference proteome</keyword>
<gene>
    <name evidence="2" type="ORF">ES674_10070</name>
</gene>
<dbReference type="AlphaFoldDB" id="A0A5D0R6G7"/>
<feature type="signal peptide" evidence="1">
    <location>
        <begin position="1"/>
        <end position="21"/>
    </location>
</feature>
<dbReference type="PROSITE" id="PS51257">
    <property type="entry name" value="PROKAR_LIPOPROTEIN"/>
    <property type="match status" value="1"/>
</dbReference>